<dbReference type="InterPro" id="IPR000742">
    <property type="entry name" value="EGF"/>
</dbReference>
<comment type="caution">
    <text evidence="6">The sequence shown here is derived from an EMBL/GenBank/DDBJ whole genome shotgun (WGS) entry which is preliminary data.</text>
</comment>
<comment type="similarity">
    <text evidence="1">Belongs to the eukaryotic ribosomal protein eL39 family.</text>
</comment>
<keyword evidence="3" id="KW-0687">Ribonucleoprotein</keyword>
<sequence>SQCVLGTTCGGNSAGQCPTFSSWSSSYQKIQPVCAFVNVTNCVNFIKAGSEAKATSGSGSTSTVNCYQATFSANNISQVVSGIYKCVDSGLYVSQNLGAIKNLTTTQMDVCAGNLTTSVGALCNGHGTCAPTAAFSSKYQCICNEGYSATDNCNVATSNVCNAFGSCGAGNTCDTTSKQCSCTTGTTGPQCSLCDPTASSSVVCNGNGVCSSSGTCTCNSDYTGSLCSRTATTNSTGSNKSSSSSHLVASLATIATCLLAILISNMPSHKTFRTKTILAKKMKQNRPIPQWIRLKTGNTIRYNAKRRHWRRTKLGL</sequence>
<dbReference type="InterPro" id="IPR020083">
    <property type="entry name" value="Ribosomal_eL39_CS"/>
</dbReference>
<reference evidence="6 7" key="1">
    <citation type="journal article" date="2014" name="Genome Biol. Evol.">
        <title>The secreted proteins of Achlya hypogyna and Thraustotheca clavata identify the ancestral oomycete secretome and reveal gene acquisitions by horizontal gene transfer.</title>
        <authorList>
            <person name="Misner I."/>
            <person name="Blouin N."/>
            <person name="Leonard G."/>
            <person name="Richards T.A."/>
            <person name="Lane C.E."/>
        </authorList>
    </citation>
    <scope>NUCLEOTIDE SEQUENCE [LARGE SCALE GENOMIC DNA]</scope>
    <source>
        <strain evidence="6 7">ATCC 34112</strain>
    </source>
</reference>
<organism evidence="6 7">
    <name type="scientific">Thraustotheca clavata</name>
    <dbReference type="NCBI Taxonomy" id="74557"/>
    <lineage>
        <taxon>Eukaryota</taxon>
        <taxon>Sar</taxon>
        <taxon>Stramenopiles</taxon>
        <taxon>Oomycota</taxon>
        <taxon>Saprolegniomycetes</taxon>
        <taxon>Saprolegniales</taxon>
        <taxon>Achlyaceae</taxon>
        <taxon>Thraustotheca</taxon>
    </lineage>
</organism>
<dbReference type="Gene3D" id="1.10.1620.10">
    <property type="entry name" value="Ribosomal protein L39e"/>
    <property type="match status" value="1"/>
</dbReference>
<evidence type="ECO:0000256" key="3">
    <source>
        <dbReference type="ARBA" id="ARBA00023274"/>
    </source>
</evidence>
<protein>
    <recommendedName>
        <fullName evidence="5">EGF-like domain-containing protein</fullName>
    </recommendedName>
</protein>
<feature type="disulfide bond" evidence="4">
    <location>
        <begin position="182"/>
        <end position="191"/>
    </location>
</feature>
<dbReference type="SMART" id="SM00181">
    <property type="entry name" value="EGF"/>
    <property type="match status" value="3"/>
</dbReference>
<evidence type="ECO:0000256" key="2">
    <source>
        <dbReference type="ARBA" id="ARBA00022980"/>
    </source>
</evidence>
<dbReference type="CDD" id="cd00055">
    <property type="entry name" value="EGF_Lam"/>
    <property type="match status" value="1"/>
</dbReference>
<dbReference type="PROSITE" id="PS50026">
    <property type="entry name" value="EGF_3"/>
    <property type="match status" value="2"/>
</dbReference>
<evidence type="ECO:0000256" key="1">
    <source>
        <dbReference type="ARBA" id="ARBA00009339"/>
    </source>
</evidence>
<feature type="non-terminal residue" evidence="6">
    <location>
        <position position="316"/>
    </location>
</feature>
<dbReference type="Proteomes" id="UP000243217">
    <property type="component" value="Unassembled WGS sequence"/>
</dbReference>
<dbReference type="AlphaFoldDB" id="A0A1V9Y7P5"/>
<evidence type="ECO:0000256" key="4">
    <source>
        <dbReference type="PROSITE-ProRule" id="PRU00076"/>
    </source>
</evidence>
<evidence type="ECO:0000259" key="5">
    <source>
        <dbReference type="PROSITE" id="PS50026"/>
    </source>
</evidence>
<dbReference type="Pfam" id="PF00832">
    <property type="entry name" value="Ribosomal_L39"/>
    <property type="match status" value="1"/>
</dbReference>
<dbReference type="OrthoDB" id="6332053at2759"/>
<dbReference type="InterPro" id="IPR000077">
    <property type="entry name" value="Ribosomal_eL39"/>
</dbReference>
<dbReference type="PROSITE" id="PS01186">
    <property type="entry name" value="EGF_2"/>
    <property type="match status" value="1"/>
</dbReference>
<dbReference type="GO" id="GO:0003735">
    <property type="term" value="F:structural constituent of ribosome"/>
    <property type="evidence" value="ECO:0007669"/>
    <property type="project" value="InterPro"/>
</dbReference>
<accession>A0A1V9Y7P5</accession>
<keyword evidence="4" id="KW-1015">Disulfide bond</keyword>
<dbReference type="Gene3D" id="2.10.25.10">
    <property type="entry name" value="Laminin"/>
    <property type="match status" value="1"/>
</dbReference>
<feature type="non-terminal residue" evidence="6">
    <location>
        <position position="1"/>
    </location>
</feature>
<dbReference type="STRING" id="74557.A0A1V9Y7P5"/>
<dbReference type="Pfam" id="PF23106">
    <property type="entry name" value="EGF_Teneurin"/>
    <property type="match status" value="1"/>
</dbReference>
<dbReference type="PANTHER" id="PTHR19970">
    <property type="entry name" value="RIBOSOMAL PROTEIN L39E"/>
    <property type="match status" value="1"/>
</dbReference>
<name>A0A1V9Y7P5_9STRA</name>
<dbReference type="InterPro" id="IPR002049">
    <property type="entry name" value="LE_dom"/>
</dbReference>
<keyword evidence="2" id="KW-0689">Ribosomal protein</keyword>
<feature type="domain" description="EGF-like" evidence="5">
    <location>
        <begin position="157"/>
        <end position="192"/>
    </location>
</feature>
<dbReference type="FunFam" id="1.10.1620.10:FF:000001">
    <property type="entry name" value="60S ribosomal protein-like L39"/>
    <property type="match status" value="1"/>
</dbReference>
<evidence type="ECO:0000313" key="6">
    <source>
        <dbReference type="EMBL" id="OQR81750.1"/>
    </source>
</evidence>
<keyword evidence="4" id="KW-0245">EGF-like domain</keyword>
<dbReference type="PANTHER" id="PTHR19970:SF0">
    <property type="entry name" value="LARGE RIBOSOMAL SUBUNIT PROTEIN EL39"/>
    <property type="match status" value="1"/>
</dbReference>
<dbReference type="PROSITE" id="PS00022">
    <property type="entry name" value="EGF_1"/>
    <property type="match status" value="2"/>
</dbReference>
<dbReference type="SUPFAM" id="SSF48662">
    <property type="entry name" value="Ribosomal protein L39e"/>
    <property type="match status" value="1"/>
</dbReference>
<feature type="domain" description="EGF-like" evidence="5">
    <location>
        <begin position="107"/>
        <end position="154"/>
    </location>
</feature>
<keyword evidence="7" id="KW-1185">Reference proteome</keyword>
<dbReference type="EMBL" id="JNBS01004908">
    <property type="protein sequence ID" value="OQR81750.1"/>
    <property type="molecule type" value="Genomic_DNA"/>
</dbReference>
<dbReference type="HAMAP" id="MF_00629">
    <property type="entry name" value="Ribosomal_eL39"/>
    <property type="match status" value="1"/>
</dbReference>
<gene>
    <name evidence="6" type="ORF">THRCLA_11448</name>
</gene>
<comment type="caution">
    <text evidence="4">Lacks conserved residue(s) required for the propagation of feature annotation.</text>
</comment>
<proteinExistence type="inferred from homology"/>
<dbReference type="GO" id="GO:0022625">
    <property type="term" value="C:cytosolic large ribosomal subunit"/>
    <property type="evidence" value="ECO:0007669"/>
    <property type="project" value="TreeGrafter"/>
</dbReference>
<dbReference type="GO" id="GO:0006412">
    <property type="term" value="P:translation"/>
    <property type="evidence" value="ECO:0007669"/>
    <property type="project" value="InterPro"/>
</dbReference>
<dbReference type="PROSITE" id="PS00051">
    <property type="entry name" value="RIBOSOMAL_L39E"/>
    <property type="match status" value="1"/>
</dbReference>
<evidence type="ECO:0000313" key="7">
    <source>
        <dbReference type="Proteomes" id="UP000243217"/>
    </source>
</evidence>
<dbReference type="InterPro" id="IPR023626">
    <property type="entry name" value="Ribosomal_eL39_dom_sf"/>
</dbReference>